<proteinExistence type="predicted"/>
<dbReference type="EMBL" id="JBGMDY010000007">
    <property type="protein sequence ID" value="KAL2328276.1"/>
    <property type="molecule type" value="Genomic_DNA"/>
</dbReference>
<gene>
    <name evidence="2" type="ORF">Fmac_021703</name>
</gene>
<feature type="region of interest" description="Disordered" evidence="1">
    <location>
        <begin position="59"/>
        <end position="79"/>
    </location>
</feature>
<accession>A0ABD1LXR3</accession>
<sequence>MVKDPRKEKQNHGKHFPDCPLFLSVFGPIKTQTHLSVSSSQTNNMSYLLRLWMSATAAAPEHKTRRSSGQSEEEDRADESLRKVMYFTCWGQG</sequence>
<evidence type="ECO:0000313" key="2">
    <source>
        <dbReference type="EMBL" id="KAL2328276.1"/>
    </source>
</evidence>
<organism evidence="2 3">
    <name type="scientific">Flemingia macrophylla</name>
    <dbReference type="NCBI Taxonomy" id="520843"/>
    <lineage>
        <taxon>Eukaryota</taxon>
        <taxon>Viridiplantae</taxon>
        <taxon>Streptophyta</taxon>
        <taxon>Embryophyta</taxon>
        <taxon>Tracheophyta</taxon>
        <taxon>Spermatophyta</taxon>
        <taxon>Magnoliopsida</taxon>
        <taxon>eudicotyledons</taxon>
        <taxon>Gunneridae</taxon>
        <taxon>Pentapetalae</taxon>
        <taxon>rosids</taxon>
        <taxon>fabids</taxon>
        <taxon>Fabales</taxon>
        <taxon>Fabaceae</taxon>
        <taxon>Papilionoideae</taxon>
        <taxon>50 kb inversion clade</taxon>
        <taxon>NPAAA clade</taxon>
        <taxon>indigoferoid/millettioid clade</taxon>
        <taxon>Phaseoleae</taxon>
        <taxon>Flemingia</taxon>
    </lineage>
</organism>
<protein>
    <submittedName>
        <fullName evidence="2">Uncharacterized protein</fullName>
    </submittedName>
</protein>
<comment type="caution">
    <text evidence="2">The sequence shown here is derived from an EMBL/GenBank/DDBJ whole genome shotgun (WGS) entry which is preliminary data.</text>
</comment>
<dbReference type="Proteomes" id="UP001603857">
    <property type="component" value="Unassembled WGS sequence"/>
</dbReference>
<dbReference type="Pfam" id="PF12609">
    <property type="entry name" value="DUF3774"/>
    <property type="match status" value="1"/>
</dbReference>
<evidence type="ECO:0000313" key="3">
    <source>
        <dbReference type="Proteomes" id="UP001603857"/>
    </source>
</evidence>
<reference evidence="2 3" key="1">
    <citation type="submission" date="2024-08" db="EMBL/GenBank/DDBJ databases">
        <title>Insights into the chromosomal genome structure of Flemingia macrophylla.</title>
        <authorList>
            <person name="Ding Y."/>
            <person name="Zhao Y."/>
            <person name="Bi W."/>
            <person name="Wu M."/>
            <person name="Zhao G."/>
            <person name="Gong Y."/>
            <person name="Li W."/>
            <person name="Zhang P."/>
        </authorList>
    </citation>
    <scope>NUCLEOTIDE SEQUENCE [LARGE SCALE GENOMIC DNA]</scope>
    <source>
        <strain evidence="2">DYQJB</strain>
        <tissue evidence="2">Leaf</tissue>
    </source>
</reference>
<dbReference type="AlphaFoldDB" id="A0ABD1LXR3"/>
<keyword evidence="3" id="KW-1185">Reference proteome</keyword>
<dbReference type="InterPro" id="IPR022251">
    <property type="entry name" value="DUF3774_wound-induced"/>
</dbReference>
<name>A0ABD1LXR3_9FABA</name>
<evidence type="ECO:0000256" key="1">
    <source>
        <dbReference type="SAM" id="MobiDB-lite"/>
    </source>
</evidence>